<reference evidence="1 2" key="1">
    <citation type="submission" date="2020-11" db="EMBL/GenBank/DDBJ databases">
        <title>Streptomyces spirodelae sp. nov., isolated from duckweed.</title>
        <authorList>
            <person name="Saimee Y."/>
            <person name="Duangmal K."/>
        </authorList>
    </citation>
    <scope>NUCLEOTIDE SEQUENCE [LARGE SCALE GENOMIC DNA]</scope>
    <source>
        <strain evidence="1 2">S16-07</strain>
    </source>
</reference>
<evidence type="ECO:0008006" key="3">
    <source>
        <dbReference type="Google" id="ProtNLM"/>
    </source>
</evidence>
<name>A0ABS3XHL5_9ACTN</name>
<accession>A0ABS3XHL5</accession>
<comment type="caution">
    <text evidence="1">The sequence shown here is derived from an EMBL/GenBank/DDBJ whole genome shotgun (WGS) entry which is preliminary data.</text>
</comment>
<proteinExistence type="predicted"/>
<organism evidence="1 2">
    <name type="scientific">Streptomyces oryzae</name>
    <dbReference type="NCBI Taxonomy" id="1434886"/>
    <lineage>
        <taxon>Bacteria</taxon>
        <taxon>Bacillati</taxon>
        <taxon>Actinomycetota</taxon>
        <taxon>Actinomycetes</taxon>
        <taxon>Kitasatosporales</taxon>
        <taxon>Streptomycetaceae</taxon>
        <taxon>Streptomyces</taxon>
    </lineage>
</organism>
<evidence type="ECO:0000313" key="2">
    <source>
        <dbReference type="Proteomes" id="UP001519064"/>
    </source>
</evidence>
<evidence type="ECO:0000313" key="1">
    <source>
        <dbReference type="EMBL" id="MBO8194895.1"/>
    </source>
</evidence>
<dbReference type="EMBL" id="JADKMA010000153">
    <property type="protein sequence ID" value="MBO8194895.1"/>
    <property type="molecule type" value="Genomic_DNA"/>
</dbReference>
<sequence>MAWLHVRAPRGASPAATSVCACGRDRYATGQRKVLALIEDHAAHRTVCPLRSPERRNAA</sequence>
<keyword evidence="2" id="KW-1185">Reference proteome</keyword>
<dbReference type="Proteomes" id="UP001519064">
    <property type="component" value="Unassembled WGS sequence"/>
</dbReference>
<gene>
    <name evidence="1" type="ORF">ITI46_25030</name>
</gene>
<protein>
    <recommendedName>
        <fullName evidence="3">Transposase</fullName>
    </recommendedName>
</protein>
<dbReference type="PROSITE" id="PS51257">
    <property type="entry name" value="PROKAR_LIPOPROTEIN"/>
    <property type="match status" value="1"/>
</dbReference>